<dbReference type="STRING" id="7574.A0A1S3KDA4"/>
<keyword evidence="4" id="KW-1185">Reference proteome</keyword>
<dbReference type="InParanoid" id="A0A1S3KDA4"/>
<evidence type="ECO:0000256" key="3">
    <source>
        <dbReference type="ARBA" id="ARBA00022840"/>
    </source>
</evidence>
<gene>
    <name evidence="5" type="primary">LOC106180962</name>
</gene>
<dbReference type="Pfam" id="PF00012">
    <property type="entry name" value="HSP70"/>
    <property type="match status" value="1"/>
</dbReference>
<keyword evidence="3" id="KW-0067">ATP-binding</keyword>
<evidence type="ECO:0000313" key="4">
    <source>
        <dbReference type="Proteomes" id="UP000085678"/>
    </source>
</evidence>
<dbReference type="PANTHER" id="PTHR14187:SF5">
    <property type="entry name" value="HEAT SHOCK 70 KDA PROTEIN 12A"/>
    <property type="match status" value="1"/>
</dbReference>
<dbReference type="OrthoDB" id="6064993at2759"/>
<dbReference type="GeneID" id="106180962"/>
<reference evidence="5" key="1">
    <citation type="submission" date="2025-08" db="UniProtKB">
        <authorList>
            <consortium name="RefSeq"/>
        </authorList>
    </citation>
    <scope>IDENTIFICATION</scope>
    <source>
        <tissue evidence="5">Gonads</tissue>
    </source>
</reference>
<protein>
    <submittedName>
        <fullName evidence="5">Heat shock 70 kDa protein 12A-like</fullName>
    </submittedName>
</protein>
<comment type="similarity">
    <text evidence="1">Belongs to the heat shock protein 70 family.</text>
</comment>
<dbReference type="Proteomes" id="UP000085678">
    <property type="component" value="Unplaced"/>
</dbReference>
<dbReference type="InterPro" id="IPR013126">
    <property type="entry name" value="Hsp_70_fam"/>
</dbReference>
<evidence type="ECO:0000313" key="5">
    <source>
        <dbReference type="RefSeq" id="XP_013420600.2"/>
    </source>
</evidence>
<sequence length="591" mass="67639">MKRAPRHAFDSILLLGGTMSSTEQCLLVVGIDFGTTYSGYAYSFNYEYALDPLKINVNKLTRTSHGANFYKVPTAILFHRSRTDDQSVYFGNEAEETYADLVIEKESHNWLLFRQFKMNLYYVKNLSRETMLESACGVHHKALDVFSKSIGYFKRHLMESVKNEVATITMDDINWVITVPAIWNDAAKQFMTEAAVEAGIKKNHLMLALEPEAASLYCRILPVDRNEDASNQINASQPGTKYMTLDIGGGTVDVTVHQIESDGRLTEIHKASGGAWGGTRVDENFIKKLHQYCGQQTYEEFATEHPADRVELQHYFELAKRRTTNVLEGEWINIHIPYELKCKWNRSIEHSEYKWAGDKIRMKREVFEKLFESSIQSIINHLYELFKALQNLNIMFLVGGFSECRILQDAVKREFQQRVAAIRVPRDAGSAVMLGAVLYGHDQSMIWKRISRSTYGVGVWTDFDPKIHSPGKKCVVEGKEWCKDTFDTFLKANHTYECGQEIHKVFHPLKSDQKEVSIPVYISQNVEVKYVTDPNCKMIGCLRLEMPDTTLGKNRPIDVTFRVGGTNLQVFAIDRQHAETVQAQFDFLSHN</sequence>
<organism evidence="4 5">
    <name type="scientific">Lingula anatina</name>
    <name type="common">Brachiopod</name>
    <name type="synonym">Lingula unguis</name>
    <dbReference type="NCBI Taxonomy" id="7574"/>
    <lineage>
        <taxon>Eukaryota</taxon>
        <taxon>Metazoa</taxon>
        <taxon>Spiralia</taxon>
        <taxon>Lophotrochozoa</taxon>
        <taxon>Brachiopoda</taxon>
        <taxon>Linguliformea</taxon>
        <taxon>Lingulata</taxon>
        <taxon>Lingulida</taxon>
        <taxon>Linguloidea</taxon>
        <taxon>Lingulidae</taxon>
        <taxon>Lingula</taxon>
    </lineage>
</organism>
<dbReference type="KEGG" id="lak:106180962"/>
<proteinExistence type="inferred from homology"/>
<dbReference type="AlphaFoldDB" id="A0A1S3KDA4"/>
<name>A0A1S3KDA4_LINAN</name>
<keyword evidence="2" id="KW-0547">Nucleotide-binding</keyword>
<dbReference type="GO" id="GO:0140662">
    <property type="term" value="F:ATP-dependent protein folding chaperone"/>
    <property type="evidence" value="ECO:0007669"/>
    <property type="project" value="InterPro"/>
</dbReference>
<dbReference type="PANTHER" id="PTHR14187">
    <property type="entry name" value="ALPHA KINASE/ELONGATION FACTOR 2 KINASE"/>
    <property type="match status" value="1"/>
</dbReference>
<dbReference type="CDD" id="cd10229">
    <property type="entry name" value="ASKHA_NBD_HSP70_HSPA12"/>
    <property type="match status" value="1"/>
</dbReference>
<dbReference type="PRINTS" id="PR00301">
    <property type="entry name" value="HEATSHOCK70"/>
</dbReference>
<evidence type="ECO:0000256" key="1">
    <source>
        <dbReference type="ARBA" id="ARBA00007381"/>
    </source>
</evidence>
<dbReference type="RefSeq" id="XP_013420600.2">
    <property type="nucleotide sequence ID" value="XM_013565146.2"/>
</dbReference>
<dbReference type="GO" id="GO:0005524">
    <property type="term" value="F:ATP binding"/>
    <property type="evidence" value="ECO:0007669"/>
    <property type="project" value="UniProtKB-KW"/>
</dbReference>
<evidence type="ECO:0000256" key="2">
    <source>
        <dbReference type="ARBA" id="ARBA00022741"/>
    </source>
</evidence>
<accession>A0A1S3KDA4</accession>
<dbReference type="Gene3D" id="3.30.420.40">
    <property type="match status" value="2"/>
</dbReference>
<dbReference type="SUPFAM" id="SSF53067">
    <property type="entry name" value="Actin-like ATPase domain"/>
    <property type="match status" value="2"/>
</dbReference>
<dbReference type="InterPro" id="IPR043129">
    <property type="entry name" value="ATPase_NBD"/>
</dbReference>